<evidence type="ECO:0000313" key="2">
    <source>
        <dbReference type="Proteomes" id="UP001317613"/>
    </source>
</evidence>
<reference evidence="1" key="1">
    <citation type="submission" date="2022-08" db="EMBL/GenBank/DDBJ databases">
        <title>Molecular epidemiological analysis of five strains of VanD-type vancomycin-resistant Enterococcus faecalis.</title>
        <authorList>
            <person name="Mimura K."/>
            <person name="Hashimoto Y."/>
            <person name="Tomita H."/>
        </authorList>
    </citation>
    <scope>NUCLEOTIDE SEQUENCE</scope>
    <source>
        <strain evidence="1">SVR2332</strain>
    </source>
</reference>
<organism evidence="1 2">
    <name type="scientific">Enterococcus faecalis</name>
    <name type="common">Streptococcus faecalis</name>
    <dbReference type="NCBI Taxonomy" id="1351"/>
    <lineage>
        <taxon>Bacteria</taxon>
        <taxon>Bacillati</taxon>
        <taxon>Bacillota</taxon>
        <taxon>Bacilli</taxon>
        <taxon>Lactobacillales</taxon>
        <taxon>Enterococcaceae</taxon>
        <taxon>Enterococcus</taxon>
    </lineage>
</organism>
<keyword evidence="1" id="KW-0808">Transferase</keyword>
<keyword evidence="1" id="KW-0489">Methyltransferase</keyword>
<protein>
    <submittedName>
        <fullName evidence="1">Cytosine-specific methyltransferase</fullName>
    </submittedName>
</protein>
<name>A0AC59HVG3_ENTFL</name>
<accession>A0AC59HVG3</accession>
<proteinExistence type="predicted"/>
<dbReference type="Proteomes" id="UP001317613">
    <property type="component" value="Chromosome"/>
</dbReference>
<evidence type="ECO:0000313" key="1">
    <source>
        <dbReference type="EMBL" id="BDQ63766.1"/>
    </source>
</evidence>
<gene>
    <name evidence="1" type="ORF">EfsSVR2332_38440</name>
</gene>
<sequence length="385" mass="44533">MLKVVEAFSGIGAQKQALEKLNIEHEIINTIEWDINAIYAYDIMHHNDNSPSKLSKHEIIERLANVTLSPDGKKPFSDNGLYRIKEEKLQKLYAAIRRNNNLCDITQVSGDMIPDDTDLLTYSFPCQDLSIGSVWYNKDNDGIRKGAKTRSGLLWEIERILRERIMINVPLPKFLLMENVNAITSPKHNPNFVQWQEELESMGYTNKVYKGLNALDFGVPQSRSRTFMLSIRNKDIEPEEISNLNYNIQSNLGDYLRFNHKEEIIEATPNYTPSRIKIYNQNRLLAKNGVVKADFTNTISTKQDRNPNAGVILQDDRMRYLTPRETFLLMGFPECKFEKLMKSNEGNSYFTNSHLYRMSGNSIVVDVLTKIFQEIERLKGIYFNE</sequence>
<dbReference type="EMBL" id="AP026729">
    <property type="protein sequence ID" value="BDQ63766.1"/>
    <property type="molecule type" value="Genomic_DNA"/>
</dbReference>